<comment type="pathway">
    <text evidence="7">Protein modification; protein glycosylation.</text>
</comment>
<keyword evidence="6 7" id="KW-0472">Membrane</keyword>
<evidence type="ECO:0000256" key="7">
    <source>
        <dbReference type="RuleBase" id="RU365084"/>
    </source>
</evidence>
<evidence type="ECO:0000256" key="2">
    <source>
        <dbReference type="ARBA" id="ARBA00005478"/>
    </source>
</evidence>
<organism evidence="8 9">
    <name type="scientific">Ustilago trichophora</name>
    <dbReference type="NCBI Taxonomy" id="86804"/>
    <lineage>
        <taxon>Eukaryota</taxon>
        <taxon>Fungi</taxon>
        <taxon>Dikarya</taxon>
        <taxon>Basidiomycota</taxon>
        <taxon>Ustilaginomycotina</taxon>
        <taxon>Ustilaginomycetes</taxon>
        <taxon>Ustilaginales</taxon>
        <taxon>Ustilaginaceae</taxon>
        <taxon>Ustilago</taxon>
    </lineage>
</organism>
<evidence type="ECO:0000256" key="6">
    <source>
        <dbReference type="ARBA" id="ARBA00023136"/>
    </source>
</evidence>
<dbReference type="OrthoDB" id="311279at2759"/>
<dbReference type="Pfam" id="PF07297">
    <property type="entry name" value="DPM2"/>
    <property type="match status" value="1"/>
</dbReference>
<dbReference type="GO" id="GO:0180047">
    <property type="term" value="P:dolichol phosphate mannose biosynthetic process"/>
    <property type="evidence" value="ECO:0007669"/>
    <property type="project" value="InterPro"/>
</dbReference>
<dbReference type="GO" id="GO:0006506">
    <property type="term" value="P:GPI anchor biosynthetic process"/>
    <property type="evidence" value="ECO:0007669"/>
    <property type="project" value="TreeGrafter"/>
</dbReference>
<evidence type="ECO:0000256" key="5">
    <source>
        <dbReference type="ARBA" id="ARBA00022989"/>
    </source>
</evidence>
<dbReference type="EMBL" id="OOIN01000005">
    <property type="protein sequence ID" value="SPO23358.1"/>
    <property type="molecule type" value="Genomic_DNA"/>
</dbReference>
<dbReference type="GO" id="GO:0005789">
    <property type="term" value="C:endoplasmic reticulum membrane"/>
    <property type="evidence" value="ECO:0007669"/>
    <property type="project" value="UniProtKB-SubCell"/>
</dbReference>
<comment type="caution">
    <text evidence="7">Lacks conserved residue(s) required for the propagation of feature annotation.</text>
</comment>
<keyword evidence="4 7" id="KW-0256">Endoplasmic reticulum</keyword>
<proteinExistence type="inferred from homology"/>
<protein>
    <recommendedName>
        <fullName evidence="7">Dolichol phosphate-mannose biosynthesis regulatory protein</fullName>
    </recommendedName>
</protein>
<keyword evidence="3 7" id="KW-0812">Transmembrane</keyword>
<reference evidence="8 9" key="1">
    <citation type="submission" date="2018-03" db="EMBL/GenBank/DDBJ databases">
        <authorList>
            <person name="Guldener U."/>
        </authorList>
    </citation>
    <scope>NUCLEOTIDE SEQUENCE [LARGE SCALE GENOMIC DNA]</scope>
    <source>
        <strain evidence="8 9">NBRC100155</strain>
    </source>
</reference>
<dbReference type="UniPathway" id="UPA00378"/>
<sequence>MVGALILISALSLFSVYTLWAIVFPFLPDDSPIHTWIPDRRWAIAIPSLVLVVGLGTVGVYIGLLMRHDALEDLAMKGVKDGKSH</sequence>
<dbReference type="PANTHER" id="PTHR15039:SF11">
    <property type="entry name" value="DOLICHOL PHOSPHATE-MANNOSE BIOSYNTHESIS REGULATORY PROTEIN"/>
    <property type="match status" value="1"/>
</dbReference>
<keyword evidence="9" id="KW-1185">Reference proteome</keyword>
<comment type="function">
    <text evidence="7">Regulatory subunit of the dolichol-phosphate mannose (DPM) synthase complex; essential for the ER localization.</text>
</comment>
<comment type="subunit">
    <text evidence="7">Component of the dolichol-phosphate mannose (DPM) synthase complex.</text>
</comment>
<gene>
    <name evidence="8" type="ORF">UTRI_02036</name>
</gene>
<dbReference type="GO" id="GO:0033185">
    <property type="term" value="C:dolichol-phosphate-mannose synthase complex"/>
    <property type="evidence" value="ECO:0007669"/>
    <property type="project" value="TreeGrafter"/>
</dbReference>
<evidence type="ECO:0000313" key="9">
    <source>
        <dbReference type="Proteomes" id="UP000324022"/>
    </source>
</evidence>
<name>A0A5C3DYR2_9BASI</name>
<dbReference type="Proteomes" id="UP000324022">
    <property type="component" value="Unassembled WGS sequence"/>
</dbReference>
<dbReference type="GO" id="GO:0030234">
    <property type="term" value="F:enzyme regulator activity"/>
    <property type="evidence" value="ECO:0007669"/>
    <property type="project" value="UniProtKB-UniRule"/>
</dbReference>
<feature type="transmembrane region" description="Helical" evidence="7">
    <location>
        <begin position="45"/>
        <end position="66"/>
    </location>
</feature>
<dbReference type="InterPro" id="IPR009914">
    <property type="entry name" value="DPM2"/>
</dbReference>
<evidence type="ECO:0000256" key="4">
    <source>
        <dbReference type="ARBA" id="ARBA00022824"/>
    </source>
</evidence>
<evidence type="ECO:0000256" key="3">
    <source>
        <dbReference type="ARBA" id="ARBA00022692"/>
    </source>
</evidence>
<keyword evidence="5 7" id="KW-1133">Transmembrane helix</keyword>
<comment type="similarity">
    <text evidence="2 7">Belongs to the DPM2 family.</text>
</comment>
<accession>A0A5C3DYR2</accession>
<dbReference type="AlphaFoldDB" id="A0A5C3DYR2"/>
<evidence type="ECO:0000256" key="1">
    <source>
        <dbReference type="ARBA" id="ARBA00004477"/>
    </source>
</evidence>
<dbReference type="PANTHER" id="PTHR15039">
    <property type="entry name" value="DOLICHOL PHOSPHATE-MANNOSE BIOSYNTHESIS REGULATORY PROTEIN"/>
    <property type="match status" value="1"/>
</dbReference>
<evidence type="ECO:0000313" key="8">
    <source>
        <dbReference type="EMBL" id="SPO23358.1"/>
    </source>
</evidence>
<comment type="subcellular location">
    <subcellularLocation>
        <location evidence="1 7">Endoplasmic reticulum membrane</location>
        <topology evidence="1 7">Multi-pass membrane protein</topology>
    </subcellularLocation>
</comment>